<sequence>MFLFPLHVDRQLARLATSGSLTPRQWNRVLRHARGCSRCGPRYERVMNMRRVLAHGAEVRRGLAPGTLAEPRTVGVANMRRDLAQGALSEPTEAELEFISALGLRAALAAAGTSPVRDGPPSLLSRIRVAYRDLGGSDEATARTPGMLARKDSGRVRGIALPEGWRTSGGIGLFAAVAACALLLLALPREEEWGSRGEASTTAVLRLFCVPEDSALREVKGEGSCPPGAALAFAAAVRPPLTHAAVVVRGTNGVRVEGPFEVKTAPGAEAALDVTPKLPASGSVEVITVFASSAQAALAAARGESVDGVVRVHHRVRVEATP</sequence>
<evidence type="ECO:0008006" key="3">
    <source>
        <dbReference type="Google" id="ProtNLM"/>
    </source>
</evidence>
<dbReference type="Proteomes" id="UP000518300">
    <property type="component" value="Unassembled WGS sequence"/>
</dbReference>
<organism evidence="1 2">
    <name type="scientific">Pyxidicoccus fallax</name>
    <dbReference type="NCBI Taxonomy" id="394095"/>
    <lineage>
        <taxon>Bacteria</taxon>
        <taxon>Pseudomonadati</taxon>
        <taxon>Myxococcota</taxon>
        <taxon>Myxococcia</taxon>
        <taxon>Myxococcales</taxon>
        <taxon>Cystobacterineae</taxon>
        <taxon>Myxococcaceae</taxon>
        <taxon>Pyxidicoccus</taxon>
    </lineage>
</organism>
<protein>
    <recommendedName>
        <fullName evidence="3">Zinc-finger domain-containing protein</fullName>
    </recommendedName>
</protein>
<evidence type="ECO:0000313" key="2">
    <source>
        <dbReference type="Proteomes" id="UP000518300"/>
    </source>
</evidence>
<evidence type="ECO:0000313" key="1">
    <source>
        <dbReference type="EMBL" id="NMO18210.1"/>
    </source>
</evidence>
<name>A0A848LKI2_9BACT</name>
<dbReference type="EMBL" id="JABBJJ010000128">
    <property type="protein sequence ID" value="NMO18210.1"/>
    <property type="molecule type" value="Genomic_DNA"/>
</dbReference>
<keyword evidence="2" id="KW-1185">Reference proteome</keyword>
<comment type="caution">
    <text evidence="1">The sequence shown here is derived from an EMBL/GenBank/DDBJ whole genome shotgun (WGS) entry which is preliminary data.</text>
</comment>
<dbReference type="AlphaFoldDB" id="A0A848LKI2"/>
<dbReference type="RefSeq" id="WP_169347482.1">
    <property type="nucleotide sequence ID" value="NZ_JABBJJ010000128.1"/>
</dbReference>
<accession>A0A848LKI2</accession>
<gene>
    <name evidence="1" type="ORF">HG543_25615</name>
</gene>
<reference evidence="1 2" key="1">
    <citation type="submission" date="2020-04" db="EMBL/GenBank/DDBJ databases">
        <title>Draft genome of Pyxidicoccus fallax type strain.</title>
        <authorList>
            <person name="Whitworth D.E."/>
        </authorList>
    </citation>
    <scope>NUCLEOTIDE SEQUENCE [LARGE SCALE GENOMIC DNA]</scope>
    <source>
        <strain evidence="1 2">DSM 14698</strain>
    </source>
</reference>
<proteinExistence type="predicted"/>